<reference evidence="3" key="2">
    <citation type="journal article" date="2012" name="PLoS ONE">
        <title>A Deeply Branching Thermophilic Bacterium with an Ancient Acetyl-CoA Pathway Dominates a Subsurface Ecosystem.</title>
        <authorList>
            <person name="Takami H."/>
            <person name="Noguchi H."/>
            <person name="Takaki Y."/>
            <person name="Uchiyama I."/>
            <person name="Toyoda A."/>
            <person name="Nishi S."/>
            <person name="Chee G.-J."/>
            <person name="Arai W."/>
            <person name="Nunoura T."/>
            <person name="Itoh T."/>
            <person name="Hattori M."/>
            <person name="Takai K."/>
        </authorList>
    </citation>
    <scope>NUCLEOTIDE SEQUENCE</scope>
</reference>
<dbReference type="PANTHER" id="PTHR11236:SF9">
    <property type="entry name" value="ANTHRANILATE SYNTHASE COMPONENT 1"/>
    <property type="match status" value="1"/>
</dbReference>
<dbReference type="SUPFAM" id="SSF56322">
    <property type="entry name" value="ADC synthase"/>
    <property type="match status" value="1"/>
</dbReference>
<protein>
    <submittedName>
        <fullName evidence="3">Anthranilate synthase component I</fullName>
    </submittedName>
</protein>
<feature type="domain" description="Chorismate-utilising enzyme C-terminal" evidence="1">
    <location>
        <begin position="192"/>
        <end position="445"/>
    </location>
</feature>
<name>H5SVE4_ACEAU</name>
<dbReference type="InterPro" id="IPR015890">
    <property type="entry name" value="Chorismate_C"/>
</dbReference>
<dbReference type="InterPro" id="IPR019999">
    <property type="entry name" value="Anth_synth_I-like"/>
</dbReference>
<dbReference type="AlphaFoldDB" id="H5SVE4"/>
<dbReference type="Pfam" id="PF00425">
    <property type="entry name" value="Chorismate_bind"/>
    <property type="match status" value="1"/>
</dbReference>
<dbReference type="InterPro" id="IPR006805">
    <property type="entry name" value="Anth_synth_I_N"/>
</dbReference>
<dbReference type="GO" id="GO:0000162">
    <property type="term" value="P:L-tryptophan biosynthetic process"/>
    <property type="evidence" value="ECO:0007669"/>
    <property type="project" value="TreeGrafter"/>
</dbReference>
<dbReference type="Gene3D" id="3.60.120.10">
    <property type="entry name" value="Anthranilate synthase"/>
    <property type="match status" value="1"/>
</dbReference>
<dbReference type="EMBL" id="AP011803">
    <property type="protein sequence ID" value="BAL59573.1"/>
    <property type="molecule type" value="Genomic_DNA"/>
</dbReference>
<dbReference type="InterPro" id="IPR005801">
    <property type="entry name" value="ADC_synthase"/>
</dbReference>
<evidence type="ECO:0000259" key="1">
    <source>
        <dbReference type="Pfam" id="PF00425"/>
    </source>
</evidence>
<dbReference type="PRINTS" id="PR00095">
    <property type="entry name" value="ANTSNTHASEI"/>
</dbReference>
<feature type="domain" description="Anthranilate synthase component I N-terminal" evidence="2">
    <location>
        <begin position="18"/>
        <end position="146"/>
    </location>
</feature>
<evidence type="ECO:0000259" key="2">
    <source>
        <dbReference type="Pfam" id="PF04715"/>
    </source>
</evidence>
<accession>H5SVE4</accession>
<gene>
    <name evidence="3" type="ORF">HGMM_OP4C209</name>
</gene>
<dbReference type="PANTHER" id="PTHR11236">
    <property type="entry name" value="AMINOBENZOATE/ANTHRANILATE SYNTHASE"/>
    <property type="match status" value="1"/>
</dbReference>
<dbReference type="Pfam" id="PF04715">
    <property type="entry name" value="Anth_synt_I_N"/>
    <property type="match status" value="1"/>
</dbReference>
<reference evidence="3" key="1">
    <citation type="journal article" date="2005" name="Environ. Microbiol.">
        <title>Genetic and functional properties of uncultivated thermophilic crenarchaeotes from a subsurface gold mine as revealed by analysis of genome fragments.</title>
        <authorList>
            <person name="Nunoura T."/>
            <person name="Hirayama H."/>
            <person name="Takami H."/>
            <person name="Oida H."/>
            <person name="Nishi S."/>
            <person name="Shimamura S."/>
            <person name="Suzuki Y."/>
            <person name="Inagaki F."/>
            <person name="Takai K."/>
            <person name="Nealson K.H."/>
            <person name="Horikoshi K."/>
        </authorList>
    </citation>
    <scope>NUCLEOTIDE SEQUENCE</scope>
</reference>
<organism evidence="3">
    <name type="scientific">Acetithermum autotrophicum</name>
    <dbReference type="NCBI Taxonomy" id="1446466"/>
    <lineage>
        <taxon>Bacteria</taxon>
        <taxon>Candidatus Bipolaricaulota</taxon>
        <taxon>Candidatus Acetithermum</taxon>
    </lineage>
</organism>
<sequence length="464" mass="51739">MSAFGRPEALRIKALKPTVEPIALYAALRRRVARSFLLESAPGPQRLAEFSFIGFAPIAMVVLQDGQLLWNGEPVPTHNPLQALRQRFAPYTVKAPEFKYIGGLVGYVSYEFVRYLEELALQPSPFPDLEVGLFTDGVIYDHRRGTAFYFSHAEDRSHILTESLDEAQCRGRPACLPQARFACDELHSDQSQAEFEHNVARARELIAAGEVFQIVLSRRLHARYHGDLFAVYQRLRRINPSPYMYFLDFGARKIAGSSPEMLVAVRDRTVQTYPIAGTRPLGRSAAETAVLARELADDPKERAEHAMLVDLARNDIGRISEFGSVRVSEYMRVERFSHVQHLVSCVEGQLREGLDAFDALAALFPAGTVSGAPKVRALELIAQLEKTPRGPYAGAVGYLSLNGNLDTAITIRTVWADEQNVYTRAGAGIVYDSVPEREWRETESKLQAMKHALYGGVEHEGLGH</sequence>
<proteinExistence type="predicted"/>
<evidence type="ECO:0000313" key="3">
    <source>
        <dbReference type="EMBL" id="BAL59573.1"/>
    </source>
</evidence>